<dbReference type="GO" id="GO:0006508">
    <property type="term" value="P:proteolysis"/>
    <property type="evidence" value="ECO:0007669"/>
    <property type="project" value="InterPro"/>
</dbReference>
<evidence type="ECO:0000313" key="11">
    <source>
        <dbReference type="EMBL" id="OHA70326.1"/>
    </source>
</evidence>
<sequence>MSKSLRLFFIIIFLGLPLWWGINVFAQKLEDFFYTNVAAQEEEVLNQNAAIEKQLESMKPSRKEETDALEVGARSAISVLIKKDGTEKVLFQKNIQEKLPIASITKLMTALLVMRNYNFEETVEISSEAAKVENEQGSGNLRVAEKFFVKDLLYFLLIESNNGAAFALADMMDEKEFVDLMNITAAELGLEDTFFVNPTGLDPENQQDLTNYSTVEDVAKLAIYILKTEPSIWDIARFSEFDVYSADGILFRKLKSTNELLGTMPDLSWKTGWTLRAGGCLAIIYLAPDKQSYLVNIVLSSEDRFGDMEKMMDWLNGAYQWQ</sequence>
<dbReference type="Pfam" id="PF00768">
    <property type="entry name" value="Peptidase_S11"/>
    <property type="match status" value="1"/>
</dbReference>
<evidence type="ECO:0000256" key="2">
    <source>
        <dbReference type="ARBA" id="ARBA00022729"/>
    </source>
</evidence>
<keyword evidence="5" id="KW-0573">Peptidoglycan synthesis</keyword>
<evidence type="ECO:0000256" key="9">
    <source>
        <dbReference type="RuleBase" id="RU004016"/>
    </source>
</evidence>
<feature type="active site" description="Acyl-ester intermediate" evidence="7">
    <location>
        <position position="103"/>
    </location>
</feature>
<feature type="binding site" evidence="8">
    <location>
        <position position="270"/>
    </location>
    <ligand>
        <name>substrate</name>
    </ligand>
</feature>
<evidence type="ECO:0000256" key="5">
    <source>
        <dbReference type="ARBA" id="ARBA00022984"/>
    </source>
</evidence>
<evidence type="ECO:0000256" key="6">
    <source>
        <dbReference type="ARBA" id="ARBA00023316"/>
    </source>
</evidence>
<dbReference type="GO" id="GO:0009252">
    <property type="term" value="P:peptidoglycan biosynthetic process"/>
    <property type="evidence" value="ECO:0007669"/>
    <property type="project" value="UniProtKB-KW"/>
</dbReference>
<dbReference type="STRING" id="1802457.A3F15_02720"/>
<evidence type="ECO:0000256" key="3">
    <source>
        <dbReference type="ARBA" id="ARBA00022801"/>
    </source>
</evidence>
<evidence type="ECO:0000256" key="4">
    <source>
        <dbReference type="ARBA" id="ARBA00022960"/>
    </source>
</evidence>
<feature type="domain" description="Peptidase S11 D-alanyl-D-alanine carboxypeptidase A N-terminal" evidence="10">
    <location>
        <begin position="69"/>
        <end position="300"/>
    </location>
</feature>
<dbReference type="InterPro" id="IPR001967">
    <property type="entry name" value="Peptidase_S11_N"/>
</dbReference>
<dbReference type="PANTHER" id="PTHR21581">
    <property type="entry name" value="D-ALANYL-D-ALANINE CARBOXYPEPTIDASE"/>
    <property type="match status" value="1"/>
</dbReference>
<evidence type="ECO:0000259" key="10">
    <source>
        <dbReference type="Pfam" id="PF00768"/>
    </source>
</evidence>
<dbReference type="Gene3D" id="3.40.710.10">
    <property type="entry name" value="DD-peptidase/beta-lactamase superfamily"/>
    <property type="match status" value="1"/>
</dbReference>
<dbReference type="EMBL" id="MHUC01000032">
    <property type="protein sequence ID" value="OHA70326.1"/>
    <property type="molecule type" value="Genomic_DNA"/>
</dbReference>
<dbReference type="Proteomes" id="UP000177078">
    <property type="component" value="Unassembled WGS sequence"/>
</dbReference>
<feature type="active site" evidence="7">
    <location>
        <position position="160"/>
    </location>
</feature>
<evidence type="ECO:0000256" key="7">
    <source>
        <dbReference type="PIRSR" id="PIRSR618044-1"/>
    </source>
</evidence>
<organism evidence="11 12">
    <name type="scientific">Candidatus Wildermuthbacteria bacterium RIFCSPHIGHO2_12_FULL_40_12</name>
    <dbReference type="NCBI Taxonomy" id="1802457"/>
    <lineage>
        <taxon>Bacteria</taxon>
        <taxon>Candidatus Wildermuthiibacteriota</taxon>
    </lineage>
</organism>
<evidence type="ECO:0000256" key="8">
    <source>
        <dbReference type="PIRSR" id="PIRSR618044-2"/>
    </source>
</evidence>
<gene>
    <name evidence="11" type="ORF">A3F15_02720</name>
</gene>
<keyword evidence="3" id="KW-0378">Hydrolase</keyword>
<name>A0A1G2RBV4_9BACT</name>
<dbReference type="GO" id="GO:0071555">
    <property type="term" value="P:cell wall organization"/>
    <property type="evidence" value="ECO:0007669"/>
    <property type="project" value="UniProtKB-KW"/>
</dbReference>
<comment type="similarity">
    <text evidence="1 9">Belongs to the peptidase S11 family.</text>
</comment>
<protein>
    <recommendedName>
        <fullName evidence="10">Peptidase S11 D-alanyl-D-alanine carboxypeptidase A N-terminal domain-containing protein</fullName>
    </recommendedName>
</protein>
<reference evidence="11 12" key="1">
    <citation type="journal article" date="2016" name="Nat. Commun.">
        <title>Thousands of microbial genomes shed light on interconnected biogeochemical processes in an aquifer system.</title>
        <authorList>
            <person name="Anantharaman K."/>
            <person name="Brown C.T."/>
            <person name="Hug L.A."/>
            <person name="Sharon I."/>
            <person name="Castelle C.J."/>
            <person name="Probst A.J."/>
            <person name="Thomas B.C."/>
            <person name="Singh A."/>
            <person name="Wilkins M.J."/>
            <person name="Karaoz U."/>
            <person name="Brodie E.L."/>
            <person name="Williams K.H."/>
            <person name="Hubbard S.S."/>
            <person name="Banfield J.F."/>
        </authorList>
    </citation>
    <scope>NUCLEOTIDE SEQUENCE [LARGE SCALE GENOMIC DNA]</scope>
</reference>
<feature type="active site" description="Proton acceptor" evidence="7">
    <location>
        <position position="106"/>
    </location>
</feature>
<keyword evidence="6" id="KW-0961">Cell wall biogenesis/degradation</keyword>
<keyword evidence="2" id="KW-0732">Signal</keyword>
<dbReference type="AlphaFoldDB" id="A0A1G2RBV4"/>
<dbReference type="SUPFAM" id="SSF56601">
    <property type="entry name" value="beta-lactamase/transpeptidase-like"/>
    <property type="match status" value="1"/>
</dbReference>
<comment type="caution">
    <text evidence="11">The sequence shown here is derived from an EMBL/GenBank/DDBJ whole genome shotgun (WGS) entry which is preliminary data.</text>
</comment>
<keyword evidence="4" id="KW-0133">Cell shape</keyword>
<dbReference type="PRINTS" id="PR00725">
    <property type="entry name" value="DADACBPTASE1"/>
</dbReference>
<dbReference type="GO" id="GO:0008360">
    <property type="term" value="P:regulation of cell shape"/>
    <property type="evidence" value="ECO:0007669"/>
    <property type="project" value="UniProtKB-KW"/>
</dbReference>
<dbReference type="GO" id="GO:0009002">
    <property type="term" value="F:serine-type D-Ala-D-Ala carboxypeptidase activity"/>
    <property type="evidence" value="ECO:0007669"/>
    <property type="project" value="InterPro"/>
</dbReference>
<evidence type="ECO:0000256" key="1">
    <source>
        <dbReference type="ARBA" id="ARBA00007164"/>
    </source>
</evidence>
<proteinExistence type="inferred from homology"/>
<dbReference type="InterPro" id="IPR012338">
    <property type="entry name" value="Beta-lactam/transpept-like"/>
</dbReference>
<evidence type="ECO:0000313" key="12">
    <source>
        <dbReference type="Proteomes" id="UP000177078"/>
    </source>
</evidence>
<dbReference type="InterPro" id="IPR018044">
    <property type="entry name" value="Peptidase_S11"/>
</dbReference>
<dbReference type="PANTHER" id="PTHR21581:SF6">
    <property type="entry name" value="TRAFFICKING PROTEIN PARTICLE COMPLEX SUBUNIT 12"/>
    <property type="match status" value="1"/>
</dbReference>
<accession>A0A1G2RBV4</accession>